<dbReference type="CDD" id="cd06173">
    <property type="entry name" value="MFS_MefA_like"/>
    <property type="match status" value="1"/>
</dbReference>
<feature type="transmembrane region" description="Helical" evidence="8">
    <location>
        <begin position="74"/>
        <end position="95"/>
    </location>
</feature>
<name>A0A3B0VHV4_9ZZZZ</name>
<evidence type="ECO:0000256" key="8">
    <source>
        <dbReference type="SAM" id="Phobius"/>
    </source>
</evidence>
<dbReference type="GO" id="GO:0005886">
    <property type="term" value="C:plasma membrane"/>
    <property type="evidence" value="ECO:0007669"/>
    <property type="project" value="UniProtKB-SubCell"/>
</dbReference>
<accession>A0A3B0VHV4</accession>
<dbReference type="GO" id="GO:0022857">
    <property type="term" value="F:transmembrane transporter activity"/>
    <property type="evidence" value="ECO:0007669"/>
    <property type="project" value="InterPro"/>
</dbReference>
<dbReference type="InterPro" id="IPR020846">
    <property type="entry name" value="MFS_dom"/>
</dbReference>
<dbReference type="Pfam" id="PF07690">
    <property type="entry name" value="MFS_1"/>
    <property type="match status" value="1"/>
</dbReference>
<dbReference type="PANTHER" id="PTHR43266:SF10">
    <property type="entry name" value="BACILYSIN EXPORTER BACE-RELATED"/>
    <property type="match status" value="1"/>
</dbReference>
<feature type="transmembrane region" description="Helical" evidence="8">
    <location>
        <begin position="143"/>
        <end position="164"/>
    </location>
</feature>
<proteinExistence type="predicted"/>
<evidence type="ECO:0000256" key="6">
    <source>
        <dbReference type="ARBA" id="ARBA00023136"/>
    </source>
</evidence>
<feature type="region of interest" description="Disordered" evidence="7">
    <location>
        <begin position="409"/>
        <end position="430"/>
    </location>
</feature>
<feature type="transmembrane region" description="Helical" evidence="8">
    <location>
        <begin position="313"/>
        <end position="338"/>
    </location>
</feature>
<feature type="transmembrane region" description="Helical" evidence="8">
    <location>
        <begin position="261"/>
        <end position="281"/>
    </location>
</feature>
<feature type="transmembrane region" description="Helical" evidence="8">
    <location>
        <begin position="101"/>
        <end position="122"/>
    </location>
</feature>
<dbReference type="SUPFAM" id="SSF103473">
    <property type="entry name" value="MFS general substrate transporter"/>
    <property type="match status" value="1"/>
</dbReference>
<evidence type="ECO:0000256" key="2">
    <source>
        <dbReference type="ARBA" id="ARBA00022448"/>
    </source>
</evidence>
<keyword evidence="2" id="KW-0813">Transport</keyword>
<protein>
    <submittedName>
        <fullName evidence="10">Uncharacterized MFS-type transporter</fullName>
    </submittedName>
</protein>
<evidence type="ECO:0000256" key="7">
    <source>
        <dbReference type="SAM" id="MobiDB-lite"/>
    </source>
</evidence>
<evidence type="ECO:0000256" key="5">
    <source>
        <dbReference type="ARBA" id="ARBA00022989"/>
    </source>
</evidence>
<feature type="transmembrane region" description="Helical" evidence="8">
    <location>
        <begin position="221"/>
        <end position="249"/>
    </location>
</feature>
<gene>
    <name evidence="10" type="ORF">MNBD_CHLOROFLEXI01-2804</name>
</gene>
<keyword evidence="3" id="KW-1003">Cell membrane</keyword>
<dbReference type="Gene3D" id="1.20.1250.20">
    <property type="entry name" value="MFS general substrate transporter like domains"/>
    <property type="match status" value="1"/>
</dbReference>
<keyword evidence="6 8" id="KW-0472">Membrane</keyword>
<feature type="domain" description="Major facilitator superfamily (MFS) profile" evidence="9">
    <location>
        <begin position="9"/>
        <end position="403"/>
    </location>
</feature>
<dbReference type="InterPro" id="IPR011701">
    <property type="entry name" value="MFS"/>
</dbReference>
<organism evidence="10">
    <name type="scientific">hydrothermal vent metagenome</name>
    <dbReference type="NCBI Taxonomy" id="652676"/>
    <lineage>
        <taxon>unclassified sequences</taxon>
        <taxon>metagenomes</taxon>
        <taxon>ecological metagenomes</taxon>
    </lineage>
</organism>
<feature type="transmembrane region" description="Helical" evidence="8">
    <location>
        <begin position="12"/>
        <end position="36"/>
    </location>
</feature>
<keyword evidence="5 8" id="KW-1133">Transmembrane helix</keyword>
<comment type="subcellular location">
    <subcellularLocation>
        <location evidence="1">Cell membrane</location>
        <topology evidence="1">Multi-pass membrane protein</topology>
    </subcellularLocation>
</comment>
<evidence type="ECO:0000256" key="3">
    <source>
        <dbReference type="ARBA" id="ARBA00022475"/>
    </source>
</evidence>
<dbReference type="PROSITE" id="PS50850">
    <property type="entry name" value="MFS"/>
    <property type="match status" value="1"/>
</dbReference>
<reference evidence="10" key="1">
    <citation type="submission" date="2018-06" db="EMBL/GenBank/DDBJ databases">
        <authorList>
            <person name="Zhirakovskaya E."/>
        </authorList>
    </citation>
    <scope>NUCLEOTIDE SEQUENCE</scope>
</reference>
<dbReference type="PANTHER" id="PTHR43266">
    <property type="entry name" value="MACROLIDE-EFFLUX PROTEIN"/>
    <property type="match status" value="1"/>
</dbReference>
<feature type="transmembrane region" description="Helical" evidence="8">
    <location>
        <begin position="380"/>
        <end position="403"/>
    </location>
</feature>
<evidence type="ECO:0000313" key="10">
    <source>
        <dbReference type="EMBL" id="VAW43125.1"/>
    </source>
</evidence>
<feature type="transmembrane region" description="Helical" evidence="8">
    <location>
        <begin position="170"/>
        <end position="189"/>
    </location>
</feature>
<evidence type="ECO:0000256" key="4">
    <source>
        <dbReference type="ARBA" id="ARBA00022692"/>
    </source>
</evidence>
<sequence>MKGAKSLRPFFILWSGQALSLVGSSIVQFALIWWLTQETGSATILATAALVAFIPQIVLGPFVGVLVDRWSRRWIMFVADSMIAAATLVLAYLFWIEAIQIWHIMALLFVRSLGSAFHLPAMQASTSLMVPKEHLTRIQGINQILEGSLNIVGAPLGALFLTLLPMQGVLAIDIVTALFAIVPLLFILVPQPDVPADDAADGAKPSFWSEMRLGFRYVWSWPGILILMLLAMMVNFILTPAIILLPLLITQHFMGGAWELSILEATFGIGIIAGGILLSGWGGFKKRVFTTLAGLIGLGLGFTLIGLAPVNLFWLAVVGAFLTGGMIALTNGPVRAILQAAIAPEMQGRVFTLLGSMAAAMTPLALILSGPLVDLFGIRLWFIVGGLVAALVGLSGFFIPALLTVEDGRSPTTSTETLPTIEETEAKGAL</sequence>
<keyword evidence="4 8" id="KW-0812">Transmembrane</keyword>
<dbReference type="InterPro" id="IPR036259">
    <property type="entry name" value="MFS_trans_sf"/>
</dbReference>
<dbReference type="EMBL" id="UOEU01001031">
    <property type="protein sequence ID" value="VAW43125.1"/>
    <property type="molecule type" value="Genomic_DNA"/>
</dbReference>
<feature type="transmembrane region" description="Helical" evidence="8">
    <location>
        <begin position="288"/>
        <end position="307"/>
    </location>
</feature>
<evidence type="ECO:0000256" key="1">
    <source>
        <dbReference type="ARBA" id="ARBA00004651"/>
    </source>
</evidence>
<feature type="transmembrane region" description="Helical" evidence="8">
    <location>
        <begin position="42"/>
        <end position="67"/>
    </location>
</feature>
<evidence type="ECO:0000259" key="9">
    <source>
        <dbReference type="PROSITE" id="PS50850"/>
    </source>
</evidence>
<dbReference type="AlphaFoldDB" id="A0A3B0VHV4"/>
<feature type="transmembrane region" description="Helical" evidence="8">
    <location>
        <begin position="350"/>
        <end position="368"/>
    </location>
</feature>